<dbReference type="InterPro" id="IPR015883">
    <property type="entry name" value="Glyco_hydro_20_cat"/>
</dbReference>
<dbReference type="Gene3D" id="3.20.20.80">
    <property type="entry name" value="Glycosidases"/>
    <property type="match status" value="1"/>
</dbReference>
<dbReference type="SUPFAM" id="SSF49899">
    <property type="entry name" value="Concanavalin A-like lectins/glucanases"/>
    <property type="match status" value="1"/>
</dbReference>
<organism evidence="7 8">
    <name type="scientific">Coleophoma crateriformis</name>
    <dbReference type="NCBI Taxonomy" id="565419"/>
    <lineage>
        <taxon>Eukaryota</taxon>
        <taxon>Fungi</taxon>
        <taxon>Dikarya</taxon>
        <taxon>Ascomycota</taxon>
        <taxon>Pezizomycotina</taxon>
        <taxon>Leotiomycetes</taxon>
        <taxon>Helotiales</taxon>
        <taxon>Dermateaceae</taxon>
        <taxon>Coleophoma</taxon>
    </lineage>
</organism>
<dbReference type="OrthoDB" id="428480at2759"/>
<evidence type="ECO:0000313" key="8">
    <source>
        <dbReference type="Proteomes" id="UP000256328"/>
    </source>
</evidence>
<evidence type="ECO:0000313" key="7">
    <source>
        <dbReference type="EMBL" id="RDW72241.1"/>
    </source>
</evidence>
<sequence>MAVLPVMEQIRYAPIQLIWQRSIQIGESIIGLTKSWLFLVGSIQVILGVTNDRLVGIPTVPFTATPHASSYSFRNIKSIIVDSKYASSVNTAGETLIPPTLLEFATTFSEDVESKWGMNLDIVQGTKAVANSIFITIGNNSAFVDVAGRWTGEAYALEVSDGITIIGASPLGAWWGTRSILQQAVLGNMTMPQGNGVDSPRWANRGFMIDAGRHYYPKEWIIEMCSYLSFFKQNTFHLHLDDNLYNNVDIYTLERSKEIYAAFRLNSNSEAVAGLSRRYNESYYENDFEEMQQKCAARGVTIIPELEAPGHAMAITQWKPEIALSADFSMLNITHPDTIPIMQTIWGTFLPWIHSKTVHIGADEYQSGYREDYNYFVNTMADYIYNTSGKATRIWGTFPPESGDNNIQKAVTIQHWEYFEDNPLTDYIDNNYSVLNSDDKFYMVGKWSGSYPQTINISRIFRGQQDGGPYAPWVFDTSNATDNPSPNNPYILGQLAALWNDHGPNSTVTSEAYYSIRDGLPPLGDKQWGGDLLAEEYYEIFDALHAAIPAQNLDSAIASKTNTILKYTSAKGGKVEDLSGNGYSGTIVGDCEYTSQGFKFNGNGYIKTPLVAKGRNYTLSFSVKPETSSPGTLFNSSLSTLSAGNGTISNVTFIAGGNAYSLNYSLPVGQWSDVSVIGRDTATYFFVENNGTQNMMEFTTKIGVNGEYFVWAVMAIEAPLTTIGAGFRGLMKNITLLGSA</sequence>
<evidence type="ECO:0000256" key="1">
    <source>
        <dbReference type="ARBA" id="ARBA00001231"/>
    </source>
</evidence>
<evidence type="ECO:0000256" key="4">
    <source>
        <dbReference type="ARBA" id="ARBA00022801"/>
    </source>
</evidence>
<proteinExistence type="inferred from homology"/>
<dbReference type="EMBL" id="PDLN01000011">
    <property type="protein sequence ID" value="RDW72241.1"/>
    <property type="molecule type" value="Genomic_DNA"/>
</dbReference>
<dbReference type="InterPro" id="IPR017853">
    <property type="entry name" value="GH"/>
</dbReference>
<reference evidence="7 8" key="1">
    <citation type="journal article" date="2018" name="IMA Fungus">
        <title>IMA Genome-F 9: Draft genome sequence of Annulohypoxylon stygium, Aspergillus mulundensis, Berkeleyomyces basicola (syn. Thielaviopsis basicola), Ceratocystis smalleyi, two Cercospora beticola strains, Coleophoma cylindrospora, Fusarium fracticaudum, Phialophora cf. hyalina, and Morchella septimelata.</title>
        <authorList>
            <person name="Wingfield B.D."/>
            <person name="Bills G.F."/>
            <person name="Dong Y."/>
            <person name="Huang W."/>
            <person name="Nel W.J."/>
            <person name="Swalarsk-Parry B.S."/>
            <person name="Vaghefi N."/>
            <person name="Wilken P.M."/>
            <person name="An Z."/>
            <person name="de Beer Z.W."/>
            <person name="De Vos L."/>
            <person name="Chen L."/>
            <person name="Duong T.A."/>
            <person name="Gao Y."/>
            <person name="Hammerbacher A."/>
            <person name="Kikkert J.R."/>
            <person name="Li Y."/>
            <person name="Li H."/>
            <person name="Li K."/>
            <person name="Li Q."/>
            <person name="Liu X."/>
            <person name="Ma X."/>
            <person name="Naidoo K."/>
            <person name="Pethybridge S.J."/>
            <person name="Sun J."/>
            <person name="Steenkamp E.T."/>
            <person name="van der Nest M.A."/>
            <person name="van Wyk S."/>
            <person name="Wingfield M.J."/>
            <person name="Xiong C."/>
            <person name="Yue Q."/>
            <person name="Zhang X."/>
        </authorList>
    </citation>
    <scope>NUCLEOTIDE SEQUENCE [LARGE SCALE GENOMIC DNA]</scope>
    <source>
        <strain evidence="7 8">BP5796</strain>
    </source>
</reference>
<evidence type="ECO:0000259" key="6">
    <source>
        <dbReference type="Pfam" id="PF00728"/>
    </source>
</evidence>
<dbReference type="PANTHER" id="PTHR43678:SF1">
    <property type="entry name" value="BETA-N-ACETYLHEXOSAMINIDASE"/>
    <property type="match status" value="1"/>
</dbReference>
<dbReference type="GO" id="GO:0004563">
    <property type="term" value="F:beta-N-acetylhexosaminidase activity"/>
    <property type="evidence" value="ECO:0007669"/>
    <property type="project" value="UniProtKB-EC"/>
</dbReference>
<evidence type="ECO:0000256" key="5">
    <source>
        <dbReference type="PIRSR" id="PIRSR625705-1"/>
    </source>
</evidence>
<dbReference type="PRINTS" id="PR00738">
    <property type="entry name" value="GLHYDRLASE20"/>
</dbReference>
<comment type="catalytic activity">
    <reaction evidence="1">
        <text>Hydrolysis of terminal non-reducing N-acetyl-D-hexosamine residues in N-acetyl-beta-D-hexosaminides.</text>
        <dbReference type="EC" id="3.2.1.52"/>
    </reaction>
</comment>
<keyword evidence="4" id="KW-0378">Hydrolase</keyword>
<dbReference type="SUPFAM" id="SSF55545">
    <property type="entry name" value="beta-N-acetylhexosaminidase-like domain"/>
    <property type="match status" value="1"/>
</dbReference>
<dbReference type="AlphaFoldDB" id="A0A3D8RED5"/>
<dbReference type="InterPro" id="IPR025705">
    <property type="entry name" value="Beta_hexosaminidase_sua/sub"/>
</dbReference>
<dbReference type="CDD" id="cd06564">
    <property type="entry name" value="GH20_DspB_LnbB-like"/>
    <property type="match status" value="1"/>
</dbReference>
<accession>A0A3D8RED5</accession>
<comment type="caution">
    <text evidence="7">The sequence shown here is derived from an EMBL/GenBank/DDBJ whole genome shotgun (WGS) entry which is preliminary data.</text>
</comment>
<dbReference type="InterPro" id="IPR029018">
    <property type="entry name" value="Hex-like_dom2"/>
</dbReference>
<feature type="domain" description="Glycoside hydrolase family 20 catalytic" evidence="6">
    <location>
        <begin position="205"/>
        <end position="508"/>
    </location>
</feature>
<dbReference type="InterPro" id="IPR052764">
    <property type="entry name" value="GH20_Enzymes"/>
</dbReference>
<evidence type="ECO:0000256" key="2">
    <source>
        <dbReference type="ARBA" id="ARBA00006285"/>
    </source>
</evidence>
<feature type="active site" description="Proton donor" evidence="5">
    <location>
        <position position="364"/>
    </location>
</feature>
<dbReference type="SUPFAM" id="SSF51445">
    <property type="entry name" value="(Trans)glycosidases"/>
    <property type="match status" value="1"/>
</dbReference>
<evidence type="ECO:0000256" key="3">
    <source>
        <dbReference type="ARBA" id="ARBA00012663"/>
    </source>
</evidence>
<dbReference type="PANTHER" id="PTHR43678">
    <property type="entry name" value="PUTATIVE (AFU_ORTHOLOGUE AFUA_2G00640)-RELATED"/>
    <property type="match status" value="1"/>
</dbReference>
<protein>
    <recommendedName>
        <fullName evidence="3">beta-N-acetylhexosaminidase</fullName>
        <ecNumber evidence="3">3.2.1.52</ecNumber>
    </recommendedName>
</protein>
<dbReference type="Gene3D" id="3.30.379.10">
    <property type="entry name" value="Chitobiase/beta-hexosaminidase domain 2-like"/>
    <property type="match status" value="1"/>
</dbReference>
<gene>
    <name evidence="7" type="ORF">BP5796_08275</name>
</gene>
<dbReference type="GO" id="GO:0005975">
    <property type="term" value="P:carbohydrate metabolic process"/>
    <property type="evidence" value="ECO:0007669"/>
    <property type="project" value="InterPro"/>
</dbReference>
<comment type="similarity">
    <text evidence="2">Belongs to the glycosyl hydrolase 20 family.</text>
</comment>
<keyword evidence="8" id="KW-1185">Reference proteome</keyword>
<dbReference type="InterPro" id="IPR013320">
    <property type="entry name" value="ConA-like_dom_sf"/>
</dbReference>
<dbReference type="EC" id="3.2.1.52" evidence="3"/>
<dbReference type="Proteomes" id="UP000256328">
    <property type="component" value="Unassembled WGS sequence"/>
</dbReference>
<name>A0A3D8RED5_9HELO</name>
<dbReference type="Pfam" id="PF00728">
    <property type="entry name" value="Glyco_hydro_20"/>
    <property type="match status" value="1"/>
</dbReference>